<keyword evidence="3" id="KW-1185">Reference proteome</keyword>
<comment type="caution">
    <text evidence="2">The sequence shown here is derived from an EMBL/GenBank/DDBJ whole genome shotgun (WGS) entry which is preliminary data.</text>
</comment>
<dbReference type="PANTHER" id="PTHR43649">
    <property type="entry name" value="ARABINOSE-BINDING PROTEIN-RELATED"/>
    <property type="match status" value="1"/>
</dbReference>
<proteinExistence type="predicted"/>
<dbReference type="SUPFAM" id="SSF53850">
    <property type="entry name" value="Periplasmic binding protein-like II"/>
    <property type="match status" value="1"/>
</dbReference>
<feature type="chain" id="PRO_5047135658" evidence="1">
    <location>
        <begin position="20"/>
        <end position="176"/>
    </location>
</feature>
<protein>
    <submittedName>
        <fullName evidence="2">Extracellular solute-binding protein</fullName>
    </submittedName>
</protein>
<dbReference type="InterPro" id="IPR006059">
    <property type="entry name" value="SBP"/>
</dbReference>
<dbReference type="Gene3D" id="3.40.190.10">
    <property type="entry name" value="Periplasmic binding protein-like II"/>
    <property type="match status" value="1"/>
</dbReference>
<evidence type="ECO:0000313" key="3">
    <source>
        <dbReference type="Proteomes" id="UP001203665"/>
    </source>
</evidence>
<gene>
    <name evidence="2" type="ORF">NDM98_13105</name>
</gene>
<organism evidence="2 3">
    <name type="scientific">Alkalicoccobacillus plakortidis</name>
    <dbReference type="NCBI Taxonomy" id="444060"/>
    <lineage>
        <taxon>Bacteria</taxon>
        <taxon>Bacillati</taxon>
        <taxon>Bacillota</taxon>
        <taxon>Bacilli</taxon>
        <taxon>Bacillales</taxon>
        <taxon>Bacillaceae</taxon>
        <taxon>Alkalicoccobacillus</taxon>
    </lineage>
</organism>
<feature type="signal peptide" evidence="1">
    <location>
        <begin position="1"/>
        <end position="19"/>
    </location>
</feature>
<dbReference type="RefSeq" id="WP_251608331.1">
    <property type="nucleotide sequence ID" value="NZ_JAMQJY010000001.1"/>
</dbReference>
<dbReference type="PANTHER" id="PTHR43649:SF12">
    <property type="entry name" value="DIACETYLCHITOBIOSE BINDING PROTEIN DASA"/>
    <property type="match status" value="1"/>
</dbReference>
<dbReference type="PROSITE" id="PS51257">
    <property type="entry name" value="PROKAR_LIPOPROTEIN"/>
    <property type="match status" value="1"/>
</dbReference>
<dbReference type="EMBL" id="JAMQJY010000001">
    <property type="protein sequence ID" value="MCM2676338.1"/>
    <property type="molecule type" value="Genomic_DNA"/>
</dbReference>
<evidence type="ECO:0000313" key="2">
    <source>
        <dbReference type="EMBL" id="MCM2676338.1"/>
    </source>
</evidence>
<reference evidence="2" key="1">
    <citation type="submission" date="2022-06" db="EMBL/GenBank/DDBJ databases">
        <title>Alkalicoccobacillus porphyridii sp. nov., isolated from a marine red alga, Porphyridium purpureum and reclassification of Shouchella plakortidis and Shouchella gibsonii as Alkalicoccobacillus plakortidis comb. nov. and Alkalicoccobacillus gibsonii comb. nov.</title>
        <authorList>
            <person name="Kim K.H."/>
            <person name="Lee J.K."/>
            <person name="Han D.M."/>
            <person name="Baek J.H."/>
            <person name="Jeon C.O."/>
        </authorList>
    </citation>
    <scope>NUCLEOTIDE SEQUENCE</scope>
    <source>
        <strain evidence="2">DSM 19153</strain>
    </source>
</reference>
<dbReference type="Pfam" id="PF01547">
    <property type="entry name" value="SBP_bac_1"/>
    <property type="match status" value="1"/>
</dbReference>
<evidence type="ECO:0000256" key="1">
    <source>
        <dbReference type="SAM" id="SignalP"/>
    </source>
</evidence>
<keyword evidence="1" id="KW-0732">Signal</keyword>
<dbReference type="InterPro" id="IPR050490">
    <property type="entry name" value="Bact_solute-bd_prot1"/>
</dbReference>
<sequence length="176" mass="19265">MKKQMGMLLGGIALCTGLAACSTEGSGSTDGTIEIEFWYGLGSEAGNKMEELITSFNESQDEVVLKGVAQANYSETYQNLQAGLAASTAPAVVLLENSTMMDLAGREVLAPLDEYMAADEIYDEGDFLSVFMENVRLDDTYYGLPGYGTTQVMYYRQDLFEEAVSMQKRHFHLGKA</sequence>
<dbReference type="Proteomes" id="UP001203665">
    <property type="component" value="Unassembled WGS sequence"/>
</dbReference>
<name>A0ABT0XKA6_9BACI</name>
<accession>A0ABT0XKA6</accession>